<feature type="transmembrane region" description="Helical" evidence="1">
    <location>
        <begin position="185"/>
        <end position="205"/>
    </location>
</feature>
<feature type="transmembrane region" description="Helical" evidence="1">
    <location>
        <begin position="69"/>
        <end position="86"/>
    </location>
</feature>
<feature type="transmembrane region" description="Helical" evidence="1">
    <location>
        <begin position="98"/>
        <end position="116"/>
    </location>
</feature>
<keyword evidence="1" id="KW-1133">Transmembrane helix</keyword>
<feature type="transmembrane region" description="Helical" evidence="1">
    <location>
        <begin position="371"/>
        <end position="391"/>
    </location>
</feature>
<feature type="transmembrane region" description="Helical" evidence="1">
    <location>
        <begin position="243"/>
        <end position="265"/>
    </location>
</feature>
<keyword evidence="1" id="KW-0472">Membrane</keyword>
<feature type="transmembrane region" description="Helical" evidence="1">
    <location>
        <begin position="217"/>
        <end position="237"/>
    </location>
</feature>
<proteinExistence type="predicted"/>
<keyword evidence="3" id="KW-1185">Reference proteome</keyword>
<organism evidence="2 3">
    <name type="scientific">Pseudohalioglobus lutimaris</name>
    <dbReference type="NCBI Taxonomy" id="1737061"/>
    <lineage>
        <taxon>Bacteria</taxon>
        <taxon>Pseudomonadati</taxon>
        <taxon>Pseudomonadota</taxon>
        <taxon>Gammaproteobacteria</taxon>
        <taxon>Cellvibrionales</taxon>
        <taxon>Halieaceae</taxon>
        <taxon>Pseudohalioglobus</taxon>
    </lineage>
</organism>
<comment type="caution">
    <text evidence="2">The sequence shown here is derived from an EMBL/GenBank/DDBJ whole genome shotgun (WGS) entry which is preliminary data.</text>
</comment>
<reference evidence="2 3" key="1">
    <citation type="submission" date="2018-01" db="EMBL/GenBank/DDBJ databases">
        <title>The draft genome sequence of Halioglobus lutimaris HF004.</title>
        <authorList>
            <person name="Du Z.-J."/>
            <person name="Shi M.-J."/>
        </authorList>
    </citation>
    <scope>NUCLEOTIDE SEQUENCE [LARGE SCALE GENOMIC DNA]</scope>
    <source>
        <strain evidence="2 3">HF004</strain>
    </source>
</reference>
<dbReference type="AlphaFoldDB" id="A0A2N5X519"/>
<feature type="transmembrane region" description="Helical" evidence="1">
    <location>
        <begin position="21"/>
        <end position="49"/>
    </location>
</feature>
<dbReference type="RefSeq" id="WP_101517574.1">
    <property type="nucleotide sequence ID" value="NZ_PKUS01000005.1"/>
</dbReference>
<sequence>MSRLLTTGEIVERRRREEPPALFRLAFRPFFLLGALFSIINLALWAGVFTGSLDLTVYGGPLWWHAHEMLFGFVSAIIVGFLLTAVRTWTGQPGIQGTWLACLVILWLSGRLVLFFPSALPAWLTALTDLAFLPMAALVLARPVVRVKQWRNIIFVPLLLAMTASNGVMHWSAHTGNMALQTQASNAMVMFVTLLMTVMAGRVLPMFTANGTGTEKVTAVGWLEKMALATLLLAVITSFQFPGIPAIATSLCFILAAFIHSVRAFRWRIWVTFRTPLVWSLHLSYWCIPLGLLLYGLSDISSTVTRSQAIHTLTVGAMGMMILAMISRVSLGHTGRAIRVGKVMAGAFAFLFGAFLMRVFGAVWIDNYAHQIIATAALWSVGYGCFVVLYLPILTQPRVDGQPG</sequence>
<dbReference type="Proteomes" id="UP000235005">
    <property type="component" value="Unassembled WGS sequence"/>
</dbReference>
<dbReference type="OrthoDB" id="9770040at2"/>
<dbReference type="InterPro" id="IPR010266">
    <property type="entry name" value="NnrS"/>
</dbReference>
<evidence type="ECO:0000313" key="3">
    <source>
        <dbReference type="Proteomes" id="UP000235005"/>
    </source>
</evidence>
<accession>A0A2N5X519</accession>
<feature type="transmembrane region" description="Helical" evidence="1">
    <location>
        <begin position="309"/>
        <end position="331"/>
    </location>
</feature>
<feature type="transmembrane region" description="Helical" evidence="1">
    <location>
        <begin position="122"/>
        <end position="141"/>
    </location>
</feature>
<dbReference type="Pfam" id="PF05940">
    <property type="entry name" value="NnrS"/>
    <property type="match status" value="1"/>
</dbReference>
<evidence type="ECO:0000256" key="1">
    <source>
        <dbReference type="SAM" id="Phobius"/>
    </source>
</evidence>
<feature type="transmembrane region" description="Helical" evidence="1">
    <location>
        <begin position="343"/>
        <end position="365"/>
    </location>
</feature>
<keyword evidence="1" id="KW-0812">Transmembrane</keyword>
<protein>
    <submittedName>
        <fullName evidence="2">NnrS family protein</fullName>
    </submittedName>
</protein>
<gene>
    <name evidence="2" type="ORF">C0039_06055</name>
</gene>
<feature type="transmembrane region" description="Helical" evidence="1">
    <location>
        <begin position="153"/>
        <end position="173"/>
    </location>
</feature>
<dbReference type="EMBL" id="PKUS01000005">
    <property type="protein sequence ID" value="PLW69573.1"/>
    <property type="molecule type" value="Genomic_DNA"/>
</dbReference>
<evidence type="ECO:0000313" key="2">
    <source>
        <dbReference type="EMBL" id="PLW69573.1"/>
    </source>
</evidence>
<name>A0A2N5X519_9GAMM</name>
<feature type="transmembrane region" description="Helical" evidence="1">
    <location>
        <begin position="277"/>
        <end position="297"/>
    </location>
</feature>